<dbReference type="PANTHER" id="PTHR10579">
    <property type="entry name" value="CALCIUM-ACTIVATED CHLORIDE CHANNEL REGULATOR"/>
    <property type="match status" value="1"/>
</dbReference>
<dbReference type="EMBL" id="JBBMQU010000025">
    <property type="protein sequence ID" value="MEM5551835.1"/>
    <property type="molecule type" value="Genomic_DNA"/>
</dbReference>
<dbReference type="InterPro" id="IPR051266">
    <property type="entry name" value="CLCR"/>
</dbReference>
<gene>
    <name evidence="3" type="ORF">WNY63_13955</name>
</gene>
<dbReference type="SUPFAM" id="SSF53300">
    <property type="entry name" value="vWA-like"/>
    <property type="match status" value="1"/>
</dbReference>
<dbReference type="CDD" id="cd00198">
    <property type="entry name" value="vWFA"/>
    <property type="match status" value="1"/>
</dbReference>
<keyword evidence="4" id="KW-1185">Reference proteome</keyword>
<name>A0ABU9U460_9GAMM</name>
<dbReference type="Gene3D" id="3.40.50.410">
    <property type="entry name" value="von Willebrand factor, type A domain"/>
    <property type="match status" value="1"/>
</dbReference>
<feature type="chain" id="PRO_5046435124" evidence="1">
    <location>
        <begin position="25"/>
        <end position="1026"/>
    </location>
</feature>
<proteinExistence type="predicted"/>
<dbReference type="PANTHER" id="PTHR10579:SF43">
    <property type="entry name" value="ZINC FINGER (C3HC4-TYPE RING FINGER) FAMILY PROTEIN"/>
    <property type="match status" value="1"/>
</dbReference>
<feature type="signal peptide" evidence="1">
    <location>
        <begin position="1"/>
        <end position="24"/>
    </location>
</feature>
<keyword evidence="1" id="KW-0732">Signal</keyword>
<comment type="caution">
    <text evidence="3">The sequence shown here is derived from an EMBL/GenBank/DDBJ whole genome shotgun (WGS) entry which is preliminary data.</text>
</comment>
<evidence type="ECO:0000313" key="3">
    <source>
        <dbReference type="EMBL" id="MEM5551835.1"/>
    </source>
</evidence>
<evidence type="ECO:0000313" key="4">
    <source>
        <dbReference type="Proteomes" id="UP001388366"/>
    </source>
</evidence>
<dbReference type="Pfam" id="PF00092">
    <property type="entry name" value="VWA"/>
    <property type="match status" value="1"/>
</dbReference>
<dbReference type="PROSITE" id="PS50234">
    <property type="entry name" value="VWFA"/>
    <property type="match status" value="1"/>
</dbReference>
<dbReference type="InterPro" id="IPR002035">
    <property type="entry name" value="VWF_A"/>
</dbReference>
<dbReference type="RefSeq" id="WP_342884138.1">
    <property type="nucleotide sequence ID" value="NZ_JBBMQU010000025.1"/>
</dbReference>
<evidence type="ECO:0000256" key="1">
    <source>
        <dbReference type="SAM" id="SignalP"/>
    </source>
</evidence>
<organism evidence="3 4">
    <name type="scientific">Pseudoalteromonas neustonica</name>
    <dbReference type="NCBI Taxonomy" id="1840331"/>
    <lineage>
        <taxon>Bacteria</taxon>
        <taxon>Pseudomonadati</taxon>
        <taxon>Pseudomonadota</taxon>
        <taxon>Gammaproteobacteria</taxon>
        <taxon>Alteromonadales</taxon>
        <taxon>Pseudoalteromonadaceae</taxon>
        <taxon>Pseudoalteromonas</taxon>
    </lineage>
</organism>
<dbReference type="SMART" id="SM00327">
    <property type="entry name" value="VWA"/>
    <property type="match status" value="1"/>
</dbReference>
<dbReference type="Pfam" id="PF17963">
    <property type="entry name" value="Big_9"/>
    <property type="match status" value="1"/>
</dbReference>
<dbReference type="InterPro" id="IPR036465">
    <property type="entry name" value="vWFA_dom_sf"/>
</dbReference>
<dbReference type="NCBIfam" id="NF041940">
    <property type="entry name" value="choice_anch_X"/>
    <property type="match status" value="1"/>
</dbReference>
<dbReference type="Proteomes" id="UP001388366">
    <property type="component" value="Unassembled WGS sequence"/>
</dbReference>
<evidence type="ECO:0000259" key="2">
    <source>
        <dbReference type="PROSITE" id="PS50234"/>
    </source>
</evidence>
<feature type="domain" description="VWFA" evidence="2">
    <location>
        <begin position="312"/>
        <end position="512"/>
    </location>
</feature>
<reference evidence="3 4" key="1">
    <citation type="submission" date="2024-03" db="EMBL/GenBank/DDBJ databases">
        <title>Community enrichment and isolation of bacterial strains for fucoidan degradation.</title>
        <authorList>
            <person name="Sichert A."/>
        </authorList>
    </citation>
    <scope>NUCLEOTIDE SEQUENCE [LARGE SCALE GENOMIC DNA]</scope>
    <source>
        <strain evidence="3 4">AS81</strain>
    </source>
</reference>
<sequence length="1026" mass="111424">MQKSKLTKSALYVGVALASTSAIAANSWLSRVNTVDQQQYKKVLTAQKVKSIPAVSTDSSKAVFDITVSLHNNPEGSEKVVYEEIFSHFADAVCEQTNGEHKLGKINVFRENKHRSKSDIIWGKREWPRANASGFGANGMHIWFGDVFPNGSGPGIDHNMLHDPQGAGYTLAHEWSHYAYGLFDEYQGIADSAEPNTPIKSDAPTTSIMSNQWQALTAGMQWLNHSTKDTIGNIDLTAQGRIYGKSAWEVLLQDVKDDPKTGRKTAQPSRTRFLTLADNAPDLDTPLKIKLPAERDSCQNQLDVVWIEGDIDMQVVVDRSYSMLGPAMSNAKKAAKTLVDATAEGSTSMGLVSFSSDDRVQQDYPVTKIESSDSSVKNELKAAIDAIYENGSTALYDGLQLALDNLTNYQYNKDSNAPGVVFILADGYDNDSSYTQEQIIANYQNSNITIFSLGYGFASPTGPLLTIANETGGKYFSSPTTLTEIVDTFLQANATATDNQNLASSTFIIDSLQSVTQVIAIDSGLDNLNIFINFNANPDDLQLTLLNSIGNEVSDVAFNCNDAAETLSCSVYITNQHISLHGTGEWQLQITSLNDVDSLTATVNVSAEPSLSGSYTLSVEGSQGNAVIYPSPMILTAAITKDKLITGANVLATITDPNQTPTDLKMFDNGLEGDAVAGDGIYSVIAPYNENGIYQVEVNVNNDDDNAIYTTTGLLTPTRDGSVPEMEALPSIDENFIRIAKASLVVSDVPRSDYNDKYYFSDQLISNNADKSGVIDGQSDLDFYEINDIDTTKELVVRVTNLSLGMTPNLNLYKSDGITPIKENITLQSNPSKTGYVYYKIDQSEVESKIYAAVKHQDPNARMGGYQISTGEPIYTDVTINNIPSNNAPEVKADTISALSGEVTVIKPLDNDSDLDGDTLVIDSIRTDGTIGLVTLAQNEVTYDASSAFSDQAPGTVVTDSFIYIVTDNKGAFVEGKVIVTVTIPDEDSEPVEEPDKVSSRNNDSGSLFWLTMMLTPLSLLRRRKK</sequence>
<protein>
    <submittedName>
        <fullName evidence="3">VWA domain-containing protein</fullName>
    </submittedName>
</protein>
<accession>A0ABU9U460</accession>